<dbReference type="InterPro" id="IPR041489">
    <property type="entry name" value="PDZ_6"/>
</dbReference>
<evidence type="ECO:0000256" key="4">
    <source>
        <dbReference type="ARBA" id="ARBA00022825"/>
    </source>
</evidence>
<dbReference type="Proteomes" id="UP000182100">
    <property type="component" value="Unassembled WGS sequence"/>
</dbReference>
<evidence type="ECO:0000259" key="5">
    <source>
        <dbReference type="PROSITE" id="PS50106"/>
    </source>
</evidence>
<dbReference type="PANTHER" id="PTHR32060:SF30">
    <property type="entry name" value="CARBOXY-TERMINAL PROCESSING PROTEASE CTPA"/>
    <property type="match status" value="1"/>
</dbReference>
<dbReference type="SMART" id="SM00228">
    <property type="entry name" value="PDZ"/>
    <property type="match status" value="1"/>
</dbReference>
<keyword evidence="7" id="KW-1185">Reference proteome</keyword>
<dbReference type="GO" id="GO:0004175">
    <property type="term" value="F:endopeptidase activity"/>
    <property type="evidence" value="ECO:0007669"/>
    <property type="project" value="TreeGrafter"/>
</dbReference>
<organism evidence="6 7">
    <name type="scientific">Streptomyces prasinopilosus</name>
    <dbReference type="NCBI Taxonomy" id="67344"/>
    <lineage>
        <taxon>Bacteria</taxon>
        <taxon>Bacillati</taxon>
        <taxon>Actinomycetota</taxon>
        <taxon>Actinomycetes</taxon>
        <taxon>Kitasatosporales</taxon>
        <taxon>Streptomycetaceae</taxon>
        <taxon>Streptomyces</taxon>
    </lineage>
</organism>
<gene>
    <name evidence="6" type="ORF">SAMN05216505_10118</name>
</gene>
<keyword evidence="4" id="KW-0720">Serine protease</keyword>
<dbReference type="GO" id="GO:0006508">
    <property type="term" value="P:proteolysis"/>
    <property type="evidence" value="ECO:0007669"/>
    <property type="project" value="UniProtKB-KW"/>
</dbReference>
<dbReference type="InterPro" id="IPR029045">
    <property type="entry name" value="ClpP/crotonase-like_dom_sf"/>
</dbReference>
<evidence type="ECO:0000256" key="3">
    <source>
        <dbReference type="ARBA" id="ARBA00022801"/>
    </source>
</evidence>
<dbReference type="SMART" id="SM00245">
    <property type="entry name" value="TSPc"/>
    <property type="match status" value="1"/>
</dbReference>
<dbReference type="SUPFAM" id="SSF50156">
    <property type="entry name" value="PDZ domain-like"/>
    <property type="match status" value="1"/>
</dbReference>
<evidence type="ECO:0000256" key="1">
    <source>
        <dbReference type="ARBA" id="ARBA00009179"/>
    </source>
</evidence>
<dbReference type="InterPro" id="IPR004447">
    <property type="entry name" value="Peptidase_S41A"/>
</dbReference>
<evidence type="ECO:0000313" key="7">
    <source>
        <dbReference type="Proteomes" id="UP000182100"/>
    </source>
</evidence>
<dbReference type="Gene3D" id="3.30.750.44">
    <property type="match status" value="1"/>
</dbReference>
<dbReference type="PANTHER" id="PTHR32060">
    <property type="entry name" value="TAIL-SPECIFIC PROTEASE"/>
    <property type="match status" value="1"/>
</dbReference>
<dbReference type="GO" id="GO:0007165">
    <property type="term" value="P:signal transduction"/>
    <property type="evidence" value="ECO:0007669"/>
    <property type="project" value="TreeGrafter"/>
</dbReference>
<dbReference type="CDD" id="cd07560">
    <property type="entry name" value="Peptidase_S41_CPP"/>
    <property type="match status" value="1"/>
</dbReference>
<accession>A0A1G6I1S8</accession>
<dbReference type="STRING" id="67344.SAMN05216505_10118"/>
<evidence type="ECO:0000313" key="6">
    <source>
        <dbReference type="EMBL" id="SDC00492.1"/>
    </source>
</evidence>
<evidence type="ECO:0000256" key="2">
    <source>
        <dbReference type="ARBA" id="ARBA00022670"/>
    </source>
</evidence>
<proteinExistence type="inferred from homology"/>
<feature type="domain" description="PDZ" evidence="5">
    <location>
        <begin position="88"/>
        <end position="147"/>
    </location>
</feature>
<dbReference type="GO" id="GO:0008236">
    <property type="term" value="F:serine-type peptidase activity"/>
    <property type="evidence" value="ECO:0007669"/>
    <property type="project" value="UniProtKB-KW"/>
</dbReference>
<dbReference type="Gene3D" id="2.30.42.10">
    <property type="match status" value="1"/>
</dbReference>
<dbReference type="SUPFAM" id="SSF52096">
    <property type="entry name" value="ClpP/crotonase"/>
    <property type="match status" value="1"/>
</dbReference>
<dbReference type="AlphaFoldDB" id="A0A1G6I1S8"/>
<keyword evidence="2 6" id="KW-0645">Protease</keyword>
<dbReference type="Pfam" id="PF03572">
    <property type="entry name" value="Peptidase_S41"/>
    <property type="match status" value="1"/>
</dbReference>
<keyword evidence="3" id="KW-0378">Hydrolase</keyword>
<reference evidence="7" key="1">
    <citation type="submission" date="2016-10" db="EMBL/GenBank/DDBJ databases">
        <authorList>
            <person name="Varghese N."/>
            <person name="Submissions S."/>
        </authorList>
    </citation>
    <scope>NUCLEOTIDE SEQUENCE [LARGE SCALE GENOMIC DNA]</scope>
    <source>
        <strain evidence="7">CGMCC 4.3504</strain>
    </source>
</reference>
<dbReference type="PROSITE" id="PS50106">
    <property type="entry name" value="PDZ"/>
    <property type="match status" value="1"/>
</dbReference>
<dbReference type="InterPro" id="IPR005151">
    <property type="entry name" value="Tail-specific_protease"/>
</dbReference>
<dbReference type="Pfam" id="PF17820">
    <property type="entry name" value="PDZ_6"/>
    <property type="match status" value="1"/>
</dbReference>
<dbReference type="EMBL" id="FMZK01000001">
    <property type="protein sequence ID" value="SDC00492.1"/>
    <property type="molecule type" value="Genomic_DNA"/>
</dbReference>
<dbReference type="Gene3D" id="3.90.226.10">
    <property type="entry name" value="2-enoyl-CoA Hydratase, Chain A, domain 1"/>
    <property type="match status" value="1"/>
</dbReference>
<name>A0A1G6I1S8_9ACTN</name>
<dbReference type="InterPro" id="IPR036034">
    <property type="entry name" value="PDZ_sf"/>
</dbReference>
<protein>
    <submittedName>
        <fullName evidence="6">Carboxyl-terminal processing protease</fullName>
    </submittedName>
</protein>
<sequence>MVFAGVLVAGAATGSLPGPADRRPAAGSTQAAAPVGRHAEVAEAAEEAMAAGTSPVEAARRAVSRSGDRWDAVYSPDEYEEFADALDGRYTGVGLWARERSGRIEVTRVGGGTPAADAGIRAGDRLRSVDGAAVDGRPVTEVVSLLRGDGTGGSAGTTVRLGLERGTRTWSETLRRVRLSHDAVTVDELPGEITVVKVAAFTKGSGDEVREAVREAPAGTGIVLDLRGNSGGLVTEAVTAASAFLDGGLVATYDVEGEQRALHAAPGGDTVRPLVALVDGGTMSAAELLTGALQDRGRAVVVGSRTFGKGTVQEPGRLPDGSVAELTVGHYRTPSGRKVDGRGIAPDLEAGERALRQVGTILAGLGR</sequence>
<comment type="similarity">
    <text evidence="1">Belongs to the peptidase S41A family.</text>
</comment>
<dbReference type="GO" id="GO:0030288">
    <property type="term" value="C:outer membrane-bounded periplasmic space"/>
    <property type="evidence" value="ECO:0007669"/>
    <property type="project" value="TreeGrafter"/>
</dbReference>
<dbReference type="InterPro" id="IPR001478">
    <property type="entry name" value="PDZ"/>
</dbReference>